<name>A0A4Z0M3R8_9GAMM</name>
<accession>A0A4Z0M3R8</accession>
<keyword evidence="3" id="KW-1185">Reference proteome</keyword>
<dbReference type="PIRSF" id="PIRSF006257">
    <property type="entry name" value="UCP006257"/>
    <property type="match status" value="1"/>
</dbReference>
<protein>
    <submittedName>
        <fullName evidence="2">YqcC family protein</fullName>
    </submittedName>
</protein>
<dbReference type="RefSeq" id="WP_135443029.1">
    <property type="nucleotide sequence ID" value="NZ_SRLE01000006.1"/>
</dbReference>
<dbReference type="Pfam" id="PF04287">
    <property type="entry name" value="DUF446"/>
    <property type="match status" value="1"/>
</dbReference>
<dbReference type="OrthoDB" id="8794567at2"/>
<organism evidence="2 3">
    <name type="scientific">Mangrovimicrobium sediminis</name>
    <dbReference type="NCBI Taxonomy" id="2562682"/>
    <lineage>
        <taxon>Bacteria</taxon>
        <taxon>Pseudomonadati</taxon>
        <taxon>Pseudomonadota</taxon>
        <taxon>Gammaproteobacteria</taxon>
        <taxon>Cellvibrionales</taxon>
        <taxon>Halieaceae</taxon>
        <taxon>Mangrovimicrobium</taxon>
    </lineage>
</organism>
<dbReference type="PANTHER" id="PTHR39586">
    <property type="entry name" value="CYTOPLASMIC PROTEIN-RELATED"/>
    <property type="match status" value="1"/>
</dbReference>
<sequence>MRSQVAELLFDIEAALRQLEMWDETPPPAEALASTQPFCLDTLSFAQWLQFVFIPRMKELLEAGLPLPTSCAIAPMADEAFRGMQLPLGDLLDALESMDRVLTQGGE</sequence>
<dbReference type="SUPFAM" id="SSF158452">
    <property type="entry name" value="YqcC-like"/>
    <property type="match status" value="1"/>
</dbReference>
<evidence type="ECO:0000313" key="2">
    <source>
        <dbReference type="EMBL" id="TGD74262.1"/>
    </source>
</evidence>
<dbReference type="InterPro" id="IPR007384">
    <property type="entry name" value="UCP006257"/>
</dbReference>
<dbReference type="EMBL" id="SRLE01000006">
    <property type="protein sequence ID" value="TGD74262.1"/>
    <property type="molecule type" value="Genomic_DNA"/>
</dbReference>
<evidence type="ECO:0000259" key="1">
    <source>
        <dbReference type="Pfam" id="PF04287"/>
    </source>
</evidence>
<dbReference type="InterPro" id="IPR036814">
    <property type="entry name" value="YqcC-like_sf"/>
</dbReference>
<dbReference type="GO" id="GO:0044010">
    <property type="term" value="P:single-species biofilm formation"/>
    <property type="evidence" value="ECO:0007669"/>
    <property type="project" value="TreeGrafter"/>
</dbReference>
<comment type="caution">
    <text evidence="2">The sequence shown here is derived from an EMBL/GenBank/DDBJ whole genome shotgun (WGS) entry which is preliminary data.</text>
</comment>
<dbReference type="PANTHER" id="PTHR39586:SF1">
    <property type="entry name" value="CYTOPLASMIC PROTEIN"/>
    <property type="match status" value="1"/>
</dbReference>
<evidence type="ECO:0000313" key="3">
    <source>
        <dbReference type="Proteomes" id="UP000298050"/>
    </source>
</evidence>
<dbReference type="AlphaFoldDB" id="A0A4Z0M3R8"/>
<gene>
    <name evidence="2" type="ORF">E4634_09065</name>
</gene>
<feature type="domain" description="YqcC-like" evidence="1">
    <location>
        <begin position="4"/>
        <end position="100"/>
    </location>
</feature>
<reference evidence="2 3" key="1">
    <citation type="submission" date="2019-04" db="EMBL/GenBank/DDBJ databases">
        <title>Taxonomy of novel Haliea sp. from mangrove soil of West Coast of India.</title>
        <authorList>
            <person name="Verma A."/>
            <person name="Kumar P."/>
            <person name="Krishnamurthi S."/>
        </authorList>
    </citation>
    <scope>NUCLEOTIDE SEQUENCE [LARGE SCALE GENOMIC DNA]</scope>
    <source>
        <strain evidence="2 3">SAOS-164</strain>
    </source>
</reference>
<dbReference type="Gene3D" id="1.20.1440.40">
    <property type="entry name" value="YqcC-like"/>
    <property type="match status" value="1"/>
</dbReference>
<dbReference type="Proteomes" id="UP000298050">
    <property type="component" value="Unassembled WGS sequence"/>
</dbReference>
<proteinExistence type="predicted"/>
<dbReference type="InterPro" id="IPR023376">
    <property type="entry name" value="YqcC-like_dom"/>
</dbReference>